<dbReference type="InterPro" id="IPR016024">
    <property type="entry name" value="ARM-type_fold"/>
</dbReference>
<dbReference type="InterPro" id="IPR024607">
    <property type="entry name" value="Sulfatase_CS"/>
</dbReference>
<keyword evidence="4" id="KW-0106">Calcium</keyword>
<accession>A0ABU1X111</accession>
<evidence type="ECO:0000256" key="4">
    <source>
        <dbReference type="ARBA" id="ARBA00022837"/>
    </source>
</evidence>
<evidence type="ECO:0000256" key="1">
    <source>
        <dbReference type="ARBA" id="ARBA00008779"/>
    </source>
</evidence>
<comment type="similarity">
    <text evidence="1">Belongs to the sulfatase family.</text>
</comment>
<feature type="domain" description="Sulfatase N-terminal" evidence="5">
    <location>
        <begin position="156"/>
        <end position="302"/>
    </location>
</feature>
<organism evidence="6 7">
    <name type="scientific">Sphingobium xenophagum</name>
    <dbReference type="NCBI Taxonomy" id="121428"/>
    <lineage>
        <taxon>Bacteria</taxon>
        <taxon>Pseudomonadati</taxon>
        <taxon>Pseudomonadota</taxon>
        <taxon>Alphaproteobacteria</taxon>
        <taxon>Sphingomonadales</taxon>
        <taxon>Sphingomonadaceae</taxon>
        <taxon>Sphingobium</taxon>
    </lineage>
</organism>
<reference evidence="6 7" key="1">
    <citation type="submission" date="2023-07" db="EMBL/GenBank/DDBJ databases">
        <title>Sorghum-associated microbial communities from plants grown in Nebraska, USA.</title>
        <authorList>
            <person name="Schachtman D."/>
        </authorList>
    </citation>
    <scope>NUCLEOTIDE SEQUENCE [LARGE SCALE GENOMIC DNA]</scope>
    <source>
        <strain evidence="6 7">4256</strain>
    </source>
</reference>
<evidence type="ECO:0000313" key="6">
    <source>
        <dbReference type="EMBL" id="MDR7154742.1"/>
    </source>
</evidence>
<dbReference type="PROSITE" id="PS00523">
    <property type="entry name" value="SULFATASE_1"/>
    <property type="match status" value="1"/>
</dbReference>
<sequence>MTHSRRDAIKFGALSLGAAATPLAALPAKGDLPNILWLVSEDNNPYIGAYGDKVAHTPHIDALARKGILYRNSYSDAPVCAPSRFAILTGMNPESCAPAQHMRAKAALPKDFQTYPELMRQAGYFCINNPKTDYNCGVDPKEIWDIQGPEGHWRNAPKDQPFLCVFNTGTTHEQHICQRDGGRVKPADVRIPAFLPDTDVIRRDYAEYYNIMERMDGEIGNWLKQLENDGLADNTIIFYYGDNGGILPRSKRYCYEEGLRVPLIVHVPPKWQHLAPARPGSEINAPVTLIDLPATLLSIAGIAQPAQMTGKPLLGRRIGKPATYAFGFRDRMDERYDLVRTVTDGRWRYIRNYMPHRALGQHVGFEWEVQAAYREWHALYLAGQLTDQQSAFFRPKPFEELYDLRADPDEVVNLIDDPRSKATADRLRKALDRHMLAINDNGFLPEGAPGEGYFESRDRAIYPLKSLMTIAASAARRDPRNVDRFIALLDSPVLAIRFWAARGLLMLGDRMPAEKTQTARTRLARILRDDSASEVRIVAAEALVSLGETSESVALLATLVDDPNSLPVRMQAMDALSNIGRAALPALPIIRKIANAELRRFVDVDYPKRMAKYLLSTLEGGYDPSTEGFSAQACLGANKGAPMFMGPPESAGWTS</sequence>
<evidence type="ECO:0000259" key="5">
    <source>
        <dbReference type="Pfam" id="PF00884"/>
    </source>
</evidence>
<dbReference type="Gene3D" id="3.40.720.10">
    <property type="entry name" value="Alkaline Phosphatase, subunit A"/>
    <property type="match status" value="1"/>
</dbReference>
<evidence type="ECO:0000256" key="2">
    <source>
        <dbReference type="ARBA" id="ARBA00022723"/>
    </source>
</evidence>
<dbReference type="CDD" id="cd16027">
    <property type="entry name" value="SGSH"/>
    <property type="match status" value="1"/>
</dbReference>
<dbReference type="SUPFAM" id="SSF48371">
    <property type="entry name" value="ARM repeat"/>
    <property type="match status" value="1"/>
</dbReference>
<dbReference type="PROSITE" id="PS51318">
    <property type="entry name" value="TAT"/>
    <property type="match status" value="1"/>
</dbReference>
<dbReference type="Proteomes" id="UP001267638">
    <property type="component" value="Unassembled WGS sequence"/>
</dbReference>
<dbReference type="PANTHER" id="PTHR42693">
    <property type="entry name" value="ARYLSULFATASE FAMILY MEMBER"/>
    <property type="match status" value="1"/>
</dbReference>
<dbReference type="InterPro" id="IPR017850">
    <property type="entry name" value="Alkaline_phosphatase_core_sf"/>
</dbReference>
<name>A0ABU1X111_SPHXE</name>
<proteinExistence type="inferred from homology"/>
<dbReference type="Gene3D" id="1.25.10.10">
    <property type="entry name" value="Leucine-rich Repeat Variant"/>
    <property type="match status" value="1"/>
</dbReference>
<protein>
    <submittedName>
        <fullName evidence="6">Arylsulfatase A-like enzyme</fullName>
    </submittedName>
</protein>
<evidence type="ECO:0000256" key="3">
    <source>
        <dbReference type="ARBA" id="ARBA00022801"/>
    </source>
</evidence>
<keyword evidence="2" id="KW-0479">Metal-binding</keyword>
<dbReference type="PANTHER" id="PTHR42693:SF53">
    <property type="entry name" value="ENDO-4-O-SULFATASE"/>
    <property type="match status" value="1"/>
</dbReference>
<keyword evidence="7" id="KW-1185">Reference proteome</keyword>
<dbReference type="Pfam" id="PF13646">
    <property type="entry name" value="HEAT_2"/>
    <property type="match status" value="1"/>
</dbReference>
<dbReference type="InterPro" id="IPR000917">
    <property type="entry name" value="Sulfatase_N"/>
</dbReference>
<comment type="caution">
    <text evidence="6">The sequence shown here is derived from an EMBL/GenBank/DDBJ whole genome shotgun (WGS) entry which is preliminary data.</text>
</comment>
<dbReference type="InterPro" id="IPR006311">
    <property type="entry name" value="TAT_signal"/>
</dbReference>
<dbReference type="SUPFAM" id="SSF53649">
    <property type="entry name" value="Alkaline phosphatase-like"/>
    <property type="match status" value="1"/>
</dbReference>
<evidence type="ECO:0000313" key="7">
    <source>
        <dbReference type="Proteomes" id="UP001267638"/>
    </source>
</evidence>
<dbReference type="RefSeq" id="WP_310223291.1">
    <property type="nucleotide sequence ID" value="NZ_JAVDWV010000006.1"/>
</dbReference>
<feature type="domain" description="Sulfatase N-terminal" evidence="5">
    <location>
        <begin position="33"/>
        <end position="124"/>
    </location>
</feature>
<dbReference type="Pfam" id="PF00884">
    <property type="entry name" value="Sulfatase"/>
    <property type="match status" value="2"/>
</dbReference>
<dbReference type="InterPro" id="IPR011989">
    <property type="entry name" value="ARM-like"/>
</dbReference>
<dbReference type="EMBL" id="JAVDWV010000006">
    <property type="protein sequence ID" value="MDR7154742.1"/>
    <property type="molecule type" value="Genomic_DNA"/>
</dbReference>
<gene>
    <name evidence="6" type="ORF">J2W40_001557</name>
</gene>
<keyword evidence="3" id="KW-0378">Hydrolase</keyword>
<dbReference type="InterPro" id="IPR050738">
    <property type="entry name" value="Sulfatase"/>
</dbReference>